<dbReference type="InterPro" id="IPR008258">
    <property type="entry name" value="Transglycosylase_SLT_dom_1"/>
</dbReference>
<dbReference type="Pfam" id="PF01464">
    <property type="entry name" value="SLT"/>
    <property type="match status" value="1"/>
</dbReference>
<sequence length="212" mass="23820">MIELIPLLLSCAATVHPDTVRDVAKVESSMNPYAIGVVGSNGLMPNTKEDALLKINQLEREGRNYSVGLMQINRSNFSKYGVTPERLLDPCTNLSVFEKVMTDCYVRGKTLPRALSCYYSGNFEAGARKEKEFSDSSYVQRIGYDAENRYVVPSTKADKEKFALGKRHDSDRTKNSTKSARVRIVYPEGVLKSTLIVDDKPTKILRGVDRWK</sequence>
<comment type="caution">
    <text evidence="2">The sequence shown here is derived from an EMBL/GenBank/DDBJ whole genome shotgun (WGS) entry which is preliminary data.</text>
</comment>
<dbReference type="SUPFAM" id="SSF53955">
    <property type="entry name" value="Lysozyme-like"/>
    <property type="match status" value="1"/>
</dbReference>
<proteinExistence type="predicted"/>
<dbReference type="RefSeq" id="WP_122290513.1">
    <property type="nucleotide sequence ID" value="NZ_RBQE01000064.1"/>
</dbReference>
<dbReference type="Proteomes" id="UP000281604">
    <property type="component" value="Unassembled WGS sequence"/>
</dbReference>
<accession>A0A3M4B5S9</accession>
<dbReference type="EMBL" id="RBQE01000064">
    <property type="protein sequence ID" value="RMP13854.1"/>
    <property type="molecule type" value="Genomic_DNA"/>
</dbReference>
<dbReference type="AlphaFoldDB" id="A0A3M4B5S9"/>
<evidence type="ECO:0000313" key="2">
    <source>
        <dbReference type="EMBL" id="RMP13854.1"/>
    </source>
</evidence>
<dbReference type="InterPro" id="IPR023346">
    <property type="entry name" value="Lysozyme-like_dom_sf"/>
</dbReference>
<reference evidence="2 3" key="1">
    <citation type="submission" date="2018-08" db="EMBL/GenBank/DDBJ databases">
        <title>Recombination of ecologically and evolutionarily significant loci maintains genetic cohesion in the Pseudomonas syringae species complex.</title>
        <authorList>
            <person name="Dillon M."/>
            <person name="Thakur S."/>
            <person name="Almeida R.N.D."/>
            <person name="Weir B.S."/>
            <person name="Guttman D.S."/>
        </authorList>
    </citation>
    <scope>NUCLEOTIDE SEQUENCE [LARGE SCALE GENOMIC DNA]</scope>
    <source>
        <strain evidence="2 3">ICMP 3706</strain>
    </source>
</reference>
<name>A0A3M4B5S9_9PSED</name>
<organism evidence="2 3">
    <name type="scientific">Pseudomonas syringae pv. persicae</name>
    <dbReference type="NCBI Taxonomy" id="237306"/>
    <lineage>
        <taxon>Bacteria</taxon>
        <taxon>Pseudomonadati</taxon>
        <taxon>Pseudomonadota</taxon>
        <taxon>Gammaproteobacteria</taxon>
        <taxon>Pseudomonadales</taxon>
        <taxon>Pseudomonadaceae</taxon>
        <taxon>Pseudomonas</taxon>
    </lineage>
</organism>
<gene>
    <name evidence="2" type="ORF">ALQ30_200630</name>
</gene>
<feature type="domain" description="Transglycosylase SLT" evidence="1">
    <location>
        <begin position="12"/>
        <end position="131"/>
    </location>
</feature>
<evidence type="ECO:0000259" key="1">
    <source>
        <dbReference type="Pfam" id="PF01464"/>
    </source>
</evidence>
<evidence type="ECO:0000313" key="3">
    <source>
        <dbReference type="Proteomes" id="UP000281604"/>
    </source>
</evidence>
<protein>
    <recommendedName>
        <fullName evidence="1">Transglycosylase SLT domain-containing protein</fullName>
    </recommendedName>
</protein>
<dbReference type="CDD" id="cd16892">
    <property type="entry name" value="LT_VirB1-like"/>
    <property type="match status" value="1"/>
</dbReference>
<dbReference type="Gene3D" id="1.10.530.10">
    <property type="match status" value="1"/>
</dbReference>